<accession>A0A1X1X9W7</accession>
<reference evidence="1 2" key="1">
    <citation type="submission" date="2016-01" db="EMBL/GenBank/DDBJ databases">
        <title>The new phylogeny of the genus Mycobacterium.</title>
        <authorList>
            <person name="Tarcisio F."/>
            <person name="Conor M."/>
            <person name="Antonella G."/>
            <person name="Elisabetta G."/>
            <person name="Giulia F.S."/>
            <person name="Sara T."/>
            <person name="Anna F."/>
            <person name="Clotilde B."/>
            <person name="Roberto B."/>
            <person name="Veronica D.S."/>
            <person name="Fabio R."/>
            <person name="Monica P."/>
            <person name="Olivier J."/>
            <person name="Enrico T."/>
            <person name="Nicola S."/>
        </authorList>
    </citation>
    <scope>NUCLEOTIDE SEQUENCE [LARGE SCALE GENOMIC DNA]</scope>
    <source>
        <strain evidence="1 2">DSM 44160</strain>
    </source>
</reference>
<sequence>MEPVLVLMALLAGRSGLGALAEPETGCGSVGFAVAVVSRQQRNTAGDKGAHRRMLENLPPCCDDPGLRPYAEPVEGRPASLAAGGDHRSHAYAEKGPAFTTAPRCAATMTTSATT</sequence>
<comment type="caution">
    <text evidence="1">The sequence shown here is derived from an EMBL/GenBank/DDBJ whole genome shotgun (WGS) entry which is preliminary data.</text>
</comment>
<gene>
    <name evidence="1" type="ORF">AWC08_14495</name>
</gene>
<dbReference type="Proteomes" id="UP000193928">
    <property type="component" value="Unassembled WGS sequence"/>
</dbReference>
<evidence type="ECO:0000313" key="2">
    <source>
        <dbReference type="Proteomes" id="UP000193928"/>
    </source>
</evidence>
<protein>
    <submittedName>
        <fullName evidence="1">Uncharacterized protein</fullName>
    </submittedName>
</protein>
<dbReference type="EMBL" id="LQOY01000019">
    <property type="protein sequence ID" value="ORV95677.1"/>
    <property type="molecule type" value="Genomic_DNA"/>
</dbReference>
<proteinExistence type="predicted"/>
<evidence type="ECO:0000313" key="1">
    <source>
        <dbReference type="EMBL" id="ORV95677.1"/>
    </source>
</evidence>
<name>A0A1X1X9W7_MYCGO</name>
<organism evidence="1 2">
    <name type="scientific">Mycobacterium gordonae</name>
    <dbReference type="NCBI Taxonomy" id="1778"/>
    <lineage>
        <taxon>Bacteria</taxon>
        <taxon>Bacillati</taxon>
        <taxon>Actinomycetota</taxon>
        <taxon>Actinomycetes</taxon>
        <taxon>Mycobacteriales</taxon>
        <taxon>Mycobacteriaceae</taxon>
        <taxon>Mycobacterium</taxon>
    </lineage>
</organism>
<keyword evidence="2" id="KW-1185">Reference proteome</keyword>
<dbReference type="AlphaFoldDB" id="A0A1X1X9W7"/>